<reference evidence="2 3" key="1">
    <citation type="submission" date="2019-03" db="EMBL/GenBank/DDBJ databases">
        <title>Genomic Encyclopedia of Type Strains, Phase III (KMG-III): the genomes of soil and plant-associated and newly described type strains.</title>
        <authorList>
            <person name="Whitman W."/>
        </authorList>
    </citation>
    <scope>NUCLEOTIDE SEQUENCE [LARGE SCALE GENOMIC DNA]</scope>
    <source>
        <strain evidence="2 3">CECT 8446</strain>
    </source>
</reference>
<feature type="domain" description="CHAD" evidence="1">
    <location>
        <begin position="1"/>
        <end position="258"/>
    </location>
</feature>
<dbReference type="EMBL" id="SNYF01000007">
    <property type="protein sequence ID" value="TDQ16366.1"/>
    <property type="molecule type" value="Genomic_DNA"/>
</dbReference>
<keyword evidence="3" id="KW-1185">Reference proteome</keyword>
<gene>
    <name evidence="2" type="ORF">DFQ04_2484</name>
</gene>
<dbReference type="InterPro" id="IPR007899">
    <property type="entry name" value="CHAD_dom"/>
</dbReference>
<dbReference type="PANTHER" id="PTHR39339:SF1">
    <property type="entry name" value="CHAD DOMAIN-CONTAINING PROTEIN"/>
    <property type="match status" value="1"/>
</dbReference>
<name>A0A4R6T326_9BACT</name>
<organism evidence="2 3">
    <name type="scientific">Algoriphagus boseongensis</name>
    <dbReference type="NCBI Taxonomy" id="1442587"/>
    <lineage>
        <taxon>Bacteria</taxon>
        <taxon>Pseudomonadati</taxon>
        <taxon>Bacteroidota</taxon>
        <taxon>Cytophagia</taxon>
        <taxon>Cytophagales</taxon>
        <taxon>Cyclobacteriaceae</taxon>
        <taxon>Algoriphagus</taxon>
    </lineage>
</organism>
<dbReference type="RefSeq" id="WP_133556242.1">
    <property type="nucleotide sequence ID" value="NZ_SNYF01000007.1"/>
</dbReference>
<evidence type="ECO:0000313" key="2">
    <source>
        <dbReference type="EMBL" id="TDQ16366.1"/>
    </source>
</evidence>
<evidence type="ECO:0000313" key="3">
    <source>
        <dbReference type="Proteomes" id="UP000294535"/>
    </source>
</evidence>
<dbReference type="PANTHER" id="PTHR39339">
    <property type="entry name" value="SLR1444 PROTEIN"/>
    <property type="match status" value="1"/>
</dbReference>
<evidence type="ECO:0000259" key="1">
    <source>
        <dbReference type="PROSITE" id="PS51708"/>
    </source>
</evidence>
<dbReference type="OrthoDB" id="773317at2"/>
<dbReference type="Proteomes" id="UP000294535">
    <property type="component" value="Unassembled WGS sequence"/>
</dbReference>
<comment type="caution">
    <text evidence="2">The sequence shown here is derived from an EMBL/GenBank/DDBJ whole genome shotgun (WGS) entry which is preliminary data.</text>
</comment>
<dbReference type="AlphaFoldDB" id="A0A4R6T326"/>
<dbReference type="PROSITE" id="PS51708">
    <property type="entry name" value="CHAD"/>
    <property type="match status" value="1"/>
</dbReference>
<dbReference type="InterPro" id="IPR038186">
    <property type="entry name" value="CHAD_dom_sf"/>
</dbReference>
<protein>
    <submittedName>
        <fullName evidence="2">CHAD domain-containing protein</fullName>
    </submittedName>
</protein>
<dbReference type="Gene3D" id="1.40.20.10">
    <property type="entry name" value="CHAD domain"/>
    <property type="match status" value="1"/>
</dbReference>
<proteinExistence type="predicted"/>
<accession>A0A4R6T326</accession>
<sequence>MQSLLKYFKSRKKSLNFLLRYSKRKFSQKAFHRFRVEVKKMNTLLLIIQATDQNFDRKALKKPLLKLFRKAGEIRELQIEKDLLSEDKVLDQLPFLKKDLGKEIQQKRNEFFKIRTYSSSKKIRKKFKLIKKDLKKIQPSEFSYFLEGQWEDILHLVSDGIDFSNAHLLRKKLKTYQYALEILGKNTLPIHFAEVEELSKLLGAWHDRDVFLQRVKNQNLSEKIAESEREIFNRFIAQMTKESDNYLQDIQTKLALLQ</sequence>